<dbReference type="Proteomes" id="UP000094025">
    <property type="component" value="Unassembled WGS sequence"/>
</dbReference>
<dbReference type="RefSeq" id="WP_064241419.1">
    <property type="nucleotide sequence ID" value="NZ_LPUX01000053.1"/>
</dbReference>
<comment type="caution">
    <text evidence="1">The sequence shown here is derived from an EMBL/GenBank/DDBJ whole genome shotgun (WGS) entry which is preliminary data.</text>
</comment>
<proteinExistence type="predicted"/>
<evidence type="ECO:0000313" key="2">
    <source>
        <dbReference type="Proteomes" id="UP000094025"/>
    </source>
</evidence>
<organism evidence="1 2">
    <name type="scientific">Sinorhizobium glycinis</name>
    <dbReference type="NCBI Taxonomy" id="1472378"/>
    <lineage>
        <taxon>Bacteria</taxon>
        <taxon>Pseudomonadati</taxon>
        <taxon>Pseudomonadota</taxon>
        <taxon>Alphaproteobacteria</taxon>
        <taxon>Hyphomicrobiales</taxon>
        <taxon>Rhizobiaceae</taxon>
        <taxon>Sinorhizobium/Ensifer group</taxon>
        <taxon>Sinorhizobium</taxon>
    </lineage>
</organism>
<evidence type="ECO:0000313" key="1">
    <source>
        <dbReference type="EMBL" id="OAP41124.1"/>
    </source>
</evidence>
<protein>
    <submittedName>
        <fullName evidence="1">Uncharacterized protein</fullName>
    </submittedName>
</protein>
<dbReference type="EMBL" id="LPUX01000053">
    <property type="protein sequence ID" value="OAP41124.1"/>
    <property type="molecule type" value="Genomic_DNA"/>
</dbReference>
<gene>
    <name evidence="1" type="ORF">AU381_04360</name>
</gene>
<keyword evidence="2" id="KW-1185">Reference proteome</keyword>
<dbReference type="OrthoDB" id="8278137at2"/>
<accession>A0A178Y196</accession>
<dbReference type="AlphaFoldDB" id="A0A178Y196"/>
<name>A0A178Y196_9HYPH</name>
<reference evidence="1 2" key="1">
    <citation type="journal article" date="2016" name="Int. J. Syst. Evol. Microbiol.">
        <title>Ensifer glycinis sp. nov., an novel rhizobial species associated with Glycine spp.</title>
        <authorList>
            <person name="Yan H."/>
            <person name="Yan J."/>
            <person name="Sui X.H."/>
            <person name="Wang E.T."/>
            <person name="Chen W.X."/>
            <person name="Zhang X.X."/>
            <person name="Chen W.F."/>
        </authorList>
    </citation>
    <scope>NUCLEOTIDE SEQUENCE [LARGE SCALE GENOMIC DNA]</scope>
    <source>
        <strain evidence="1 2">CCBAU 23380</strain>
    </source>
</reference>
<sequence length="70" mass="7967">MRQAYSPDDVDVMRGALDIWCALHNVGKDGAEANRAARRILDLMDRKKCSCDELLAQLGDFRPEPHHRAF</sequence>